<accession>A0A9D6Z0P6</accession>
<dbReference type="InterPro" id="IPR024983">
    <property type="entry name" value="CHAT_dom"/>
</dbReference>
<feature type="domain" description="CHAT" evidence="1">
    <location>
        <begin position="1"/>
        <end position="37"/>
    </location>
</feature>
<evidence type="ECO:0000313" key="2">
    <source>
        <dbReference type="EMBL" id="MBI5250168.1"/>
    </source>
</evidence>
<dbReference type="Pfam" id="PF12770">
    <property type="entry name" value="CHAT"/>
    <property type="match status" value="1"/>
</dbReference>
<name>A0A9D6Z0P6_9BACT</name>
<comment type="caution">
    <text evidence="2">The sequence shown here is derived from an EMBL/GenBank/DDBJ whole genome shotgun (WGS) entry which is preliminary data.</text>
</comment>
<proteinExistence type="predicted"/>
<feature type="non-terminal residue" evidence="2">
    <location>
        <position position="1"/>
    </location>
</feature>
<dbReference type="AlphaFoldDB" id="A0A9D6Z0P6"/>
<evidence type="ECO:0000259" key="1">
    <source>
        <dbReference type="Pfam" id="PF12770"/>
    </source>
</evidence>
<organism evidence="2 3">
    <name type="scientific">Desulfomonile tiedjei</name>
    <dbReference type="NCBI Taxonomy" id="2358"/>
    <lineage>
        <taxon>Bacteria</taxon>
        <taxon>Pseudomonadati</taxon>
        <taxon>Thermodesulfobacteriota</taxon>
        <taxon>Desulfomonilia</taxon>
        <taxon>Desulfomonilales</taxon>
        <taxon>Desulfomonilaceae</taxon>
        <taxon>Desulfomonile</taxon>
    </lineage>
</organism>
<gene>
    <name evidence="2" type="ORF">HY912_11800</name>
</gene>
<reference evidence="2" key="1">
    <citation type="submission" date="2020-07" db="EMBL/GenBank/DDBJ databases">
        <title>Huge and variable diversity of episymbiotic CPR bacteria and DPANN archaea in groundwater ecosystems.</title>
        <authorList>
            <person name="He C.Y."/>
            <person name="Keren R."/>
            <person name="Whittaker M."/>
            <person name="Farag I.F."/>
            <person name="Doudna J."/>
            <person name="Cate J.H.D."/>
            <person name="Banfield J.F."/>
        </authorList>
    </citation>
    <scope>NUCLEOTIDE SEQUENCE</scope>
    <source>
        <strain evidence="2">NC_groundwater_1664_Pr3_B-0.1um_52_9</strain>
    </source>
</reference>
<sequence>LKSGKNKLEALQLARNELRRSGYDHPFFWASFILVGDVD</sequence>
<protein>
    <submittedName>
        <fullName evidence="2">CHAT domain-containing protein</fullName>
    </submittedName>
</protein>
<evidence type="ECO:0000313" key="3">
    <source>
        <dbReference type="Proteomes" id="UP000807825"/>
    </source>
</evidence>
<dbReference type="Proteomes" id="UP000807825">
    <property type="component" value="Unassembled WGS sequence"/>
</dbReference>
<dbReference type="EMBL" id="JACRDE010000312">
    <property type="protein sequence ID" value="MBI5250168.1"/>
    <property type="molecule type" value="Genomic_DNA"/>
</dbReference>